<evidence type="ECO:0000313" key="4">
    <source>
        <dbReference type="Proteomes" id="UP001144372"/>
    </source>
</evidence>
<evidence type="ECO:0000313" key="3">
    <source>
        <dbReference type="EMBL" id="GLI35852.1"/>
    </source>
</evidence>
<feature type="compositionally biased region" description="Basic residues" evidence="1">
    <location>
        <begin position="1"/>
        <end position="16"/>
    </location>
</feature>
<dbReference type="Pfam" id="PF26551">
    <property type="entry name" value="DUF8180"/>
    <property type="match status" value="1"/>
</dbReference>
<gene>
    <name evidence="3" type="ORF">DAMNIGENAA_32850</name>
</gene>
<dbReference type="EMBL" id="BSDR01000001">
    <property type="protein sequence ID" value="GLI35852.1"/>
    <property type="molecule type" value="Genomic_DNA"/>
</dbReference>
<reference evidence="3" key="1">
    <citation type="submission" date="2022-12" db="EMBL/GenBank/DDBJ databases">
        <title>Reference genome sequencing for broad-spectrum identification of bacterial and archaeal isolates by mass spectrometry.</title>
        <authorList>
            <person name="Sekiguchi Y."/>
            <person name="Tourlousse D.M."/>
        </authorList>
    </citation>
    <scope>NUCLEOTIDE SEQUENCE</scope>
    <source>
        <strain evidence="3">ASRB1</strain>
    </source>
</reference>
<feature type="compositionally biased region" description="Basic and acidic residues" evidence="1">
    <location>
        <begin position="17"/>
        <end position="34"/>
    </location>
</feature>
<comment type="caution">
    <text evidence="3">The sequence shown here is derived from an EMBL/GenBank/DDBJ whole genome shotgun (WGS) entry which is preliminary data.</text>
</comment>
<organism evidence="3 4">
    <name type="scientific">Desulforhabdus amnigena</name>
    <dbReference type="NCBI Taxonomy" id="40218"/>
    <lineage>
        <taxon>Bacteria</taxon>
        <taxon>Pseudomonadati</taxon>
        <taxon>Thermodesulfobacteriota</taxon>
        <taxon>Syntrophobacteria</taxon>
        <taxon>Syntrophobacterales</taxon>
        <taxon>Syntrophobacteraceae</taxon>
        <taxon>Desulforhabdus</taxon>
    </lineage>
</organism>
<feature type="domain" description="DUF8180" evidence="2">
    <location>
        <begin position="34"/>
        <end position="92"/>
    </location>
</feature>
<dbReference type="InterPro" id="IPR058493">
    <property type="entry name" value="DUF8180"/>
</dbReference>
<feature type="region of interest" description="Disordered" evidence="1">
    <location>
        <begin position="1"/>
        <end position="34"/>
    </location>
</feature>
<sequence length="97" mass="11521">MSHHHHHDDHHHYHHHAEHENEKAPESLSQRDKLTKIVSHWIQHNEDHARSYREWAHRAHEMGLGDVHHLLEDVAEQTDLQNRNLEKVLSALGEKTS</sequence>
<name>A0A9W6FW08_9BACT</name>
<accession>A0A9W6FW08</accession>
<proteinExistence type="predicted"/>
<dbReference type="Proteomes" id="UP001144372">
    <property type="component" value="Unassembled WGS sequence"/>
</dbReference>
<dbReference type="AlphaFoldDB" id="A0A9W6FW08"/>
<evidence type="ECO:0000256" key="1">
    <source>
        <dbReference type="SAM" id="MobiDB-lite"/>
    </source>
</evidence>
<evidence type="ECO:0000259" key="2">
    <source>
        <dbReference type="Pfam" id="PF26551"/>
    </source>
</evidence>
<protein>
    <recommendedName>
        <fullName evidence="2">DUF8180 domain-containing protein</fullName>
    </recommendedName>
</protein>
<dbReference type="RefSeq" id="WP_281795933.1">
    <property type="nucleotide sequence ID" value="NZ_BSDR01000001.1"/>
</dbReference>
<keyword evidence="4" id="KW-1185">Reference proteome</keyword>